<sequence length="124" mass="14232">MLVLPELPSCSKRLAGQSRRSKTVEISKEGLMRLPDTANRALGGLDVKKKHSITKETPFYLVYGKDPLIPADTNEPPYVYDENNQDDLNEYRAKQLEKLWDRRSAAQVRFKLDLVHGDRLQSFT</sequence>
<evidence type="ECO:0000313" key="2">
    <source>
        <dbReference type="EMBL" id="CAF3913229.1"/>
    </source>
</evidence>
<organism evidence="1 3">
    <name type="scientific">Didymodactylos carnosus</name>
    <dbReference type="NCBI Taxonomy" id="1234261"/>
    <lineage>
        <taxon>Eukaryota</taxon>
        <taxon>Metazoa</taxon>
        <taxon>Spiralia</taxon>
        <taxon>Gnathifera</taxon>
        <taxon>Rotifera</taxon>
        <taxon>Eurotatoria</taxon>
        <taxon>Bdelloidea</taxon>
        <taxon>Philodinida</taxon>
        <taxon>Philodinidae</taxon>
        <taxon>Didymodactylos</taxon>
    </lineage>
</organism>
<dbReference type="Proteomes" id="UP000677228">
    <property type="component" value="Unassembled WGS sequence"/>
</dbReference>
<proteinExistence type="predicted"/>
<dbReference type="EMBL" id="CAJOBA010021616">
    <property type="protein sequence ID" value="CAF3913229.1"/>
    <property type="molecule type" value="Genomic_DNA"/>
</dbReference>
<name>A0A8S2EBW0_9BILA</name>
<dbReference type="AlphaFoldDB" id="A0A8S2EBW0"/>
<dbReference type="Proteomes" id="UP000682733">
    <property type="component" value="Unassembled WGS sequence"/>
</dbReference>
<gene>
    <name evidence="1" type="ORF">OVA965_LOCUS20630</name>
    <name evidence="2" type="ORF">TMI583_LOCUS21065</name>
</gene>
<reference evidence="1" key="1">
    <citation type="submission" date="2021-02" db="EMBL/GenBank/DDBJ databases">
        <authorList>
            <person name="Nowell W R."/>
        </authorList>
    </citation>
    <scope>NUCLEOTIDE SEQUENCE</scope>
</reference>
<accession>A0A8S2EBW0</accession>
<protein>
    <submittedName>
        <fullName evidence="1">Uncharacterized protein</fullName>
    </submittedName>
</protein>
<evidence type="ECO:0000313" key="3">
    <source>
        <dbReference type="Proteomes" id="UP000677228"/>
    </source>
</evidence>
<comment type="caution">
    <text evidence="1">The sequence shown here is derived from an EMBL/GenBank/DDBJ whole genome shotgun (WGS) entry which is preliminary data.</text>
</comment>
<dbReference type="EMBL" id="CAJNOK010011033">
    <property type="protein sequence ID" value="CAF1130557.1"/>
    <property type="molecule type" value="Genomic_DNA"/>
</dbReference>
<evidence type="ECO:0000313" key="1">
    <source>
        <dbReference type="EMBL" id="CAF1130557.1"/>
    </source>
</evidence>